<accession>A0AAQ4D8B7</accession>
<sequence>MESDLQQFIPVSARIQLYDKDFEEFVDMDSESVVQEHSKLNVIVENDLGDALNMETPPPATGIRETARLLQKEKHNYCLPEMPYHISRQLAQISESAEVSSDLRRAIIRWLHADLLSYGPYPGNLYAEAARRLVIKHPVLSDKTGSSFGSWQIALKFRTKNERRKITDVEEVNDARKKARRSAGGCPIVASKAATKRGEIPVNDTEDEHSIQALKEFMKKETKKCVEDQNIPRLQDAMRRTFAERRRWMAQSNATVLEVIAEYPALATLEAVHEEFTRITKQNGEENLLSFINKHGERLLERARKLKSAAAIIKAHDEASSRAMSEEEKKYCFASAVLQLMPCFVKENPKRFFSQEENCKFPSVVAAGDPFQLFPQVAAVEGLKVDTVDFISALACVFELYWAFNIHYDAQLRQTFAVFEFAFCVEASFAPGVLATRMVTSMKWVSINSSEK</sequence>
<dbReference type="EMBL" id="JARKHS020033773">
    <property type="protein sequence ID" value="KAK8758707.1"/>
    <property type="molecule type" value="Genomic_DNA"/>
</dbReference>
<comment type="caution">
    <text evidence="1">The sequence shown here is derived from an EMBL/GenBank/DDBJ whole genome shotgun (WGS) entry which is preliminary data.</text>
</comment>
<evidence type="ECO:0000313" key="2">
    <source>
        <dbReference type="Proteomes" id="UP001321473"/>
    </source>
</evidence>
<organism evidence="1 2">
    <name type="scientific">Amblyomma americanum</name>
    <name type="common">Lone star tick</name>
    <dbReference type="NCBI Taxonomy" id="6943"/>
    <lineage>
        <taxon>Eukaryota</taxon>
        <taxon>Metazoa</taxon>
        <taxon>Ecdysozoa</taxon>
        <taxon>Arthropoda</taxon>
        <taxon>Chelicerata</taxon>
        <taxon>Arachnida</taxon>
        <taxon>Acari</taxon>
        <taxon>Parasitiformes</taxon>
        <taxon>Ixodida</taxon>
        <taxon>Ixodoidea</taxon>
        <taxon>Ixodidae</taxon>
        <taxon>Amblyomminae</taxon>
        <taxon>Amblyomma</taxon>
    </lineage>
</organism>
<gene>
    <name evidence="1" type="ORF">V5799_003661</name>
</gene>
<dbReference type="Proteomes" id="UP001321473">
    <property type="component" value="Unassembled WGS sequence"/>
</dbReference>
<protein>
    <recommendedName>
        <fullName evidence="3">Sterile alpha motif domain-containing protein 3-like</fullName>
    </recommendedName>
</protein>
<dbReference type="PANTHER" id="PTHR31025:SF25">
    <property type="entry name" value="ZINC FINGER (C2H2)-60"/>
    <property type="match status" value="1"/>
</dbReference>
<name>A0AAQ4D8B7_AMBAM</name>
<dbReference type="PANTHER" id="PTHR31025">
    <property type="entry name" value="SI:CH211-196P9.1-RELATED"/>
    <property type="match status" value="1"/>
</dbReference>
<evidence type="ECO:0008006" key="3">
    <source>
        <dbReference type="Google" id="ProtNLM"/>
    </source>
</evidence>
<keyword evidence="2" id="KW-1185">Reference proteome</keyword>
<dbReference type="AlphaFoldDB" id="A0AAQ4D8B7"/>
<evidence type="ECO:0000313" key="1">
    <source>
        <dbReference type="EMBL" id="KAK8758707.1"/>
    </source>
</evidence>
<proteinExistence type="predicted"/>
<reference evidence="1 2" key="1">
    <citation type="journal article" date="2023" name="Arcadia Sci">
        <title>De novo assembly of a long-read Amblyomma americanum tick genome.</title>
        <authorList>
            <person name="Chou S."/>
            <person name="Poskanzer K.E."/>
            <person name="Rollins M."/>
            <person name="Thuy-Boun P.S."/>
        </authorList>
    </citation>
    <scope>NUCLEOTIDE SEQUENCE [LARGE SCALE GENOMIC DNA]</scope>
    <source>
        <strain evidence="1">F_SG_1</strain>
        <tissue evidence="1">Salivary glands</tissue>
    </source>
</reference>